<proteinExistence type="predicted"/>
<dbReference type="RefSeq" id="WP_353306719.1">
    <property type="nucleotide sequence ID" value="NZ_AP028955.1"/>
</dbReference>
<dbReference type="EMBL" id="AP028955">
    <property type="protein sequence ID" value="BET37971.1"/>
    <property type="molecule type" value="Genomic_DNA"/>
</dbReference>
<reference evidence="3" key="1">
    <citation type="journal article" date="2024" name="FEMS Microbiol. Lett.">
        <title>Genomic insights into Spiroplasma endosymbionts that induce male-killing and protective phenotypes in the pea aphid.</title>
        <authorList>
            <person name="Arai H."/>
            <person name="Legeai F."/>
            <person name="Kageyama D."/>
            <person name="Sugio A."/>
            <person name="Simon J.C."/>
        </authorList>
    </citation>
    <scope>NUCLEOTIDE SEQUENCE [LARGE SCALE GENOMIC DNA]</scope>
    <source>
        <strain evidence="3">sAp269</strain>
    </source>
</reference>
<keyword evidence="1" id="KW-0472">Membrane</keyword>
<sequence length="83" mass="9483">MKWTKGYKIVILIIAPIFILINIAAGIYDFIINIINANFVYGTVGLTLGVWLVLLLTFILTYHKNIHNGFNKLFKIKTKTERG</sequence>
<keyword evidence="1" id="KW-0812">Transmembrane</keyword>
<evidence type="ECO:0008006" key="4">
    <source>
        <dbReference type="Google" id="ProtNLM"/>
    </source>
</evidence>
<dbReference type="Proteomes" id="UP001473424">
    <property type="component" value="Chromosome"/>
</dbReference>
<organism evidence="2 3">
    <name type="scientific">Spiroplasma ixodetis</name>
    <dbReference type="NCBI Taxonomy" id="2141"/>
    <lineage>
        <taxon>Bacteria</taxon>
        <taxon>Bacillati</taxon>
        <taxon>Mycoplasmatota</taxon>
        <taxon>Mollicutes</taxon>
        <taxon>Entomoplasmatales</taxon>
        <taxon>Spiroplasmataceae</taxon>
        <taxon>Spiroplasma</taxon>
    </lineage>
</organism>
<keyword evidence="3" id="KW-1185">Reference proteome</keyword>
<evidence type="ECO:0000313" key="3">
    <source>
        <dbReference type="Proteomes" id="UP001473424"/>
    </source>
</evidence>
<name>A0ABM8JL56_9MOLU</name>
<accession>A0ABM8JL56</accession>
<gene>
    <name evidence="2" type="ORF">SAP269_05600</name>
</gene>
<feature type="transmembrane region" description="Helical" evidence="1">
    <location>
        <begin position="40"/>
        <end position="62"/>
    </location>
</feature>
<keyword evidence="1" id="KW-1133">Transmembrane helix</keyword>
<protein>
    <recommendedName>
        <fullName evidence="4">Spiroplasmavirus-related protein</fullName>
    </recommendedName>
</protein>
<feature type="transmembrane region" description="Helical" evidence="1">
    <location>
        <begin position="7"/>
        <end position="28"/>
    </location>
</feature>
<evidence type="ECO:0000256" key="1">
    <source>
        <dbReference type="SAM" id="Phobius"/>
    </source>
</evidence>
<evidence type="ECO:0000313" key="2">
    <source>
        <dbReference type="EMBL" id="BET37971.1"/>
    </source>
</evidence>